<evidence type="ECO:0000313" key="2">
    <source>
        <dbReference type="EMBL" id="KAJ5532499.1"/>
    </source>
</evidence>
<protein>
    <submittedName>
        <fullName evidence="2">Uncharacterized protein</fullName>
    </submittedName>
</protein>
<feature type="compositionally biased region" description="Polar residues" evidence="1">
    <location>
        <begin position="401"/>
        <end position="421"/>
    </location>
</feature>
<gene>
    <name evidence="2" type="ORF">N7494_009051</name>
</gene>
<feature type="compositionally biased region" description="Basic and acidic residues" evidence="1">
    <location>
        <begin position="553"/>
        <end position="576"/>
    </location>
</feature>
<dbReference type="AlphaFoldDB" id="A0AAD6CQP7"/>
<accession>A0AAD6CQP7</accession>
<reference evidence="2 3" key="1">
    <citation type="journal article" date="2023" name="IMA Fungus">
        <title>Comparative genomic study of the Penicillium genus elucidates a diverse pangenome and 15 lateral gene transfer events.</title>
        <authorList>
            <person name="Petersen C."/>
            <person name="Sorensen T."/>
            <person name="Nielsen M.R."/>
            <person name="Sondergaard T.E."/>
            <person name="Sorensen J.L."/>
            <person name="Fitzpatrick D.A."/>
            <person name="Frisvad J.C."/>
            <person name="Nielsen K.L."/>
        </authorList>
    </citation>
    <scope>NUCLEOTIDE SEQUENCE [LARGE SCALE GENOMIC DNA]</scope>
    <source>
        <strain evidence="2 3">IBT 35679</strain>
    </source>
</reference>
<dbReference type="EMBL" id="JAQIZZ010000007">
    <property type="protein sequence ID" value="KAJ5532499.1"/>
    <property type="molecule type" value="Genomic_DNA"/>
</dbReference>
<evidence type="ECO:0000313" key="3">
    <source>
        <dbReference type="Proteomes" id="UP001220324"/>
    </source>
</evidence>
<sequence>MLLNLGLTADAAAAHTPDPSAQPGTPPAPASPSYSPAFSLATLPFLGALYNRTNPADGPAQPVGSISGVAMSPVASKPSEGESSKATTSALSRPRVSRSNTNATRKSTRSKTSYQLAHPASHARHKRLKLRPKLLLQLQQVSHTPRPLPILDVLPSTLYLPRLARKFPAMFRGKNGLGPNDLIIVMSELYERTVASIPERPPSSEDDDEDHREVVATICQILQEDALQRGKAEICLNFGPTWEATPLPSGSYEFVAQTENGIRVMRWALRAGRNRRMSAQPSSEPREDTKRFTFSVIDPNTRRHPVIASLTRNQLEVFDEYSAVTRSNTGPTTPSSGMSVISDLSDNDALDLSPDANLVTVEDGLRTLIIITGIWVAFREGWSSNFNYGDPLSSLTSKNVASPASSKFCTPTNVKSENNSPIRRDESNDLKDVANGNKRCASAASVHRSKSPADSLMFGSLSRRSNSTGAAFMDRAKRRSASAGNRLNRHSAFTGTGENGREIVVSRPPSIRLNSAEAEESSRAAQLKNTPKAKKANEDPKPTNNGQMVSSYPDHHKVWDADDIKEPELARPGDSKSKRRHRFSSLFTIFHRKERAH</sequence>
<keyword evidence="3" id="KW-1185">Reference proteome</keyword>
<feature type="region of interest" description="Disordered" evidence="1">
    <location>
        <begin position="1"/>
        <end position="35"/>
    </location>
</feature>
<name>A0AAD6CQP7_9EURO</name>
<feature type="region of interest" description="Disordered" evidence="1">
    <location>
        <begin position="401"/>
        <end position="582"/>
    </location>
</feature>
<feature type="region of interest" description="Disordered" evidence="1">
    <location>
        <begin position="59"/>
        <end position="128"/>
    </location>
</feature>
<evidence type="ECO:0000256" key="1">
    <source>
        <dbReference type="SAM" id="MobiDB-lite"/>
    </source>
</evidence>
<feature type="compositionally biased region" description="Basic and acidic residues" evidence="1">
    <location>
        <begin position="422"/>
        <end position="432"/>
    </location>
</feature>
<proteinExistence type="predicted"/>
<dbReference type="Proteomes" id="UP001220324">
    <property type="component" value="Unassembled WGS sequence"/>
</dbReference>
<comment type="caution">
    <text evidence="2">The sequence shown here is derived from an EMBL/GenBank/DDBJ whole genome shotgun (WGS) entry which is preliminary data.</text>
</comment>
<organism evidence="2 3">
    <name type="scientific">Penicillium frequentans</name>
    <dbReference type="NCBI Taxonomy" id="3151616"/>
    <lineage>
        <taxon>Eukaryota</taxon>
        <taxon>Fungi</taxon>
        <taxon>Dikarya</taxon>
        <taxon>Ascomycota</taxon>
        <taxon>Pezizomycotina</taxon>
        <taxon>Eurotiomycetes</taxon>
        <taxon>Eurotiomycetidae</taxon>
        <taxon>Eurotiales</taxon>
        <taxon>Aspergillaceae</taxon>
        <taxon>Penicillium</taxon>
    </lineage>
</organism>
<feature type="compositionally biased region" description="Polar residues" evidence="1">
    <location>
        <begin position="84"/>
        <end position="115"/>
    </location>
</feature>
<feature type="compositionally biased region" description="Low complexity" evidence="1">
    <location>
        <begin position="8"/>
        <end position="23"/>
    </location>
</feature>